<dbReference type="InterPro" id="IPR004117">
    <property type="entry name" value="7tm6_olfct_rcpt"/>
</dbReference>
<keyword evidence="8" id="KW-0675">Receptor</keyword>
<feature type="transmembrane region" description="Helical" evidence="10">
    <location>
        <begin position="88"/>
        <end position="105"/>
    </location>
</feature>
<evidence type="ECO:0008006" key="13">
    <source>
        <dbReference type="Google" id="ProtNLM"/>
    </source>
</evidence>
<dbReference type="PANTHER" id="PTHR21137:SF35">
    <property type="entry name" value="ODORANT RECEPTOR 19A-RELATED"/>
    <property type="match status" value="1"/>
</dbReference>
<dbReference type="GO" id="GO:0005886">
    <property type="term" value="C:plasma membrane"/>
    <property type="evidence" value="ECO:0007669"/>
    <property type="project" value="UniProtKB-SubCell"/>
</dbReference>
<evidence type="ECO:0000256" key="4">
    <source>
        <dbReference type="ARBA" id="ARBA00022692"/>
    </source>
</evidence>
<dbReference type="GO" id="GO:0004984">
    <property type="term" value="F:olfactory receptor activity"/>
    <property type="evidence" value="ECO:0007669"/>
    <property type="project" value="InterPro"/>
</dbReference>
<keyword evidence="9" id="KW-0807">Transducer</keyword>
<evidence type="ECO:0000256" key="10">
    <source>
        <dbReference type="SAM" id="Phobius"/>
    </source>
</evidence>
<accession>A0AAW1DBR6</accession>
<feature type="transmembrane region" description="Helical" evidence="10">
    <location>
        <begin position="30"/>
        <end position="49"/>
    </location>
</feature>
<protein>
    <recommendedName>
        <fullName evidence="13">Odorant receptor</fullName>
    </recommendedName>
</protein>
<organism evidence="11 12">
    <name type="scientific">Rhynocoris fuscipes</name>
    <dbReference type="NCBI Taxonomy" id="488301"/>
    <lineage>
        <taxon>Eukaryota</taxon>
        <taxon>Metazoa</taxon>
        <taxon>Ecdysozoa</taxon>
        <taxon>Arthropoda</taxon>
        <taxon>Hexapoda</taxon>
        <taxon>Insecta</taxon>
        <taxon>Pterygota</taxon>
        <taxon>Neoptera</taxon>
        <taxon>Paraneoptera</taxon>
        <taxon>Hemiptera</taxon>
        <taxon>Heteroptera</taxon>
        <taxon>Panheteroptera</taxon>
        <taxon>Cimicomorpha</taxon>
        <taxon>Reduviidae</taxon>
        <taxon>Harpactorinae</taxon>
        <taxon>Harpactorini</taxon>
        <taxon>Rhynocoris</taxon>
    </lineage>
</organism>
<dbReference type="Proteomes" id="UP001461498">
    <property type="component" value="Unassembled WGS sequence"/>
</dbReference>
<keyword evidence="7 10" id="KW-0472">Membrane</keyword>
<dbReference type="GO" id="GO:0005549">
    <property type="term" value="F:odorant binding"/>
    <property type="evidence" value="ECO:0007669"/>
    <property type="project" value="InterPro"/>
</dbReference>
<evidence type="ECO:0000256" key="8">
    <source>
        <dbReference type="ARBA" id="ARBA00023170"/>
    </source>
</evidence>
<gene>
    <name evidence="11" type="ORF">O3M35_007708</name>
</gene>
<dbReference type="PANTHER" id="PTHR21137">
    <property type="entry name" value="ODORANT RECEPTOR"/>
    <property type="match status" value="1"/>
</dbReference>
<evidence type="ECO:0000256" key="6">
    <source>
        <dbReference type="ARBA" id="ARBA00022989"/>
    </source>
</evidence>
<keyword evidence="2" id="KW-1003">Cell membrane</keyword>
<sequence>MVDTKLATISCSVVLGIFFGNGSLEDAVGALSSFAMYLMTIAKMFNFLFKENEISNLLKRLENIRMELLNDKESRQYVIKAGNIGRKLVTILSIYALSGAIIGFTKQTVYDFMTDFKHKRLFLQVWIPWNTEKESNYIIANILVTLMAESAVFANLTFAILHFTFTIQMSTYLKILQSYFETKGPADESIYRQHKVIIKLIQDYNEVFCGQMFLETLVAPVMPCGFGLILIRDLRKNEFNQLDAIQKLSSCFLPAIIICSCGQEIITQVERLHEASYMSNWYEEKPKIRKNLLMLMTATTKSNIMNYRLFFIFDHQRLANVI</sequence>
<dbReference type="GO" id="GO:0007165">
    <property type="term" value="P:signal transduction"/>
    <property type="evidence" value="ECO:0007669"/>
    <property type="project" value="UniProtKB-KW"/>
</dbReference>
<comment type="subcellular location">
    <subcellularLocation>
        <location evidence="1">Cell membrane</location>
        <topology evidence="1">Multi-pass membrane protein</topology>
    </subcellularLocation>
</comment>
<reference evidence="11 12" key="1">
    <citation type="submission" date="2022-12" db="EMBL/GenBank/DDBJ databases">
        <title>Chromosome-level genome assembly of true bugs.</title>
        <authorList>
            <person name="Ma L."/>
            <person name="Li H."/>
        </authorList>
    </citation>
    <scope>NUCLEOTIDE SEQUENCE [LARGE SCALE GENOMIC DNA]</scope>
    <source>
        <strain evidence="11">Lab_2022b</strain>
    </source>
</reference>
<dbReference type="EMBL" id="JAPXFL010000004">
    <property type="protein sequence ID" value="KAK9507952.1"/>
    <property type="molecule type" value="Genomic_DNA"/>
</dbReference>
<feature type="transmembrane region" description="Helical" evidence="10">
    <location>
        <begin position="138"/>
        <end position="165"/>
    </location>
</feature>
<name>A0AAW1DBR6_9HEMI</name>
<evidence type="ECO:0000256" key="7">
    <source>
        <dbReference type="ARBA" id="ARBA00023136"/>
    </source>
</evidence>
<dbReference type="Pfam" id="PF02949">
    <property type="entry name" value="7tm_6"/>
    <property type="match status" value="1"/>
</dbReference>
<evidence type="ECO:0000256" key="9">
    <source>
        <dbReference type="ARBA" id="ARBA00023224"/>
    </source>
</evidence>
<proteinExistence type="predicted"/>
<evidence type="ECO:0000313" key="12">
    <source>
        <dbReference type="Proteomes" id="UP001461498"/>
    </source>
</evidence>
<evidence type="ECO:0000256" key="5">
    <source>
        <dbReference type="ARBA" id="ARBA00022725"/>
    </source>
</evidence>
<keyword evidence="12" id="KW-1185">Reference proteome</keyword>
<comment type="caution">
    <text evidence="11">The sequence shown here is derived from an EMBL/GenBank/DDBJ whole genome shotgun (WGS) entry which is preliminary data.</text>
</comment>
<keyword evidence="6 10" id="KW-1133">Transmembrane helix</keyword>
<evidence type="ECO:0000256" key="2">
    <source>
        <dbReference type="ARBA" id="ARBA00022475"/>
    </source>
</evidence>
<keyword evidence="4 10" id="KW-0812">Transmembrane</keyword>
<evidence type="ECO:0000256" key="1">
    <source>
        <dbReference type="ARBA" id="ARBA00004651"/>
    </source>
</evidence>
<evidence type="ECO:0000313" key="11">
    <source>
        <dbReference type="EMBL" id="KAK9507952.1"/>
    </source>
</evidence>
<keyword evidence="3" id="KW-0716">Sensory transduction</keyword>
<evidence type="ECO:0000256" key="3">
    <source>
        <dbReference type="ARBA" id="ARBA00022606"/>
    </source>
</evidence>
<keyword evidence="5" id="KW-0552">Olfaction</keyword>
<dbReference type="AlphaFoldDB" id="A0AAW1DBR6"/>